<dbReference type="SMART" id="SM01217">
    <property type="entry name" value="Fn3_like"/>
    <property type="match status" value="1"/>
</dbReference>
<keyword evidence="5" id="KW-1185">Reference proteome</keyword>
<name>A0ABS5TDE3_9ACTN</name>
<gene>
    <name evidence="4" type="ORF">KIH74_09295</name>
</gene>
<proteinExistence type="inferred from homology"/>
<dbReference type="InterPro" id="IPR017853">
    <property type="entry name" value="GH"/>
</dbReference>
<sequence length="815" mass="86406">MRQLLGRLTLEEKVELLTGQDMWQTVAIEKIGLRAMRLSDGPSGVRGEFWDERHPSLNLPSATNLSSSWDLALARNYGRLAAAEARSKNVHAVLGPTVNLHRSPLGGRHFEAYSEDPVLSAEIAAAVVEGTQESGVAACLKHYVANDYETQRYTADTVVDEQALHEVYLLAFEKAIVRARCWMVMSAYNHVNGTLATEHDLLADPLKSEWGFDGVVVSDWTAVRTIASARAAQDLVMPGPDGPWGEALVKAVRAGEVPESAIDDKVLRILLLASRVGALEGYPVRTDFPPIDGPAFIRQAATEGSVLLANDGLLPLAAPRSVAVLGHNAVAGRSQGGGSATVVPTHVVSALEGLTAALPDTEITYSLGAVAETGISEFPLAQTRNPVTGEPGMRAEFIGFDGEVKLGDDRLATDVKWLGGAPTEESQFLVLTLDYTPAATETLHLGVGTTGHFQLLVDGRVVLEETLEDTDEELGAGLLAPPTAAAPVALTEGRPVRVEVRYTLPKVGAFTNAVAIGVGTRPTTDADDQLIADAVEAARAAEVAVVVVGTNSKVESEGFDRESLRLPGRQDDLVAAVTAANPRTVVVVNSGSPVEMPWRDAAAAVLLVYFPGQEFGHSLADVLLGLREPGGRLPTTWPVAEADVPVLDVTPVDGKLAYTEGIHIGYKAWLKAGTEPAYGFGHGLGYTTYEVVATEAGPVADGVAQVRTTVRNTGAREGKVVVQVYASRPDSTVERPALWLVGFATARFAAGDGGELLVDVPTHLLRHRVPGAWELESGKYLLHVGLSMAEALPRTLELAVGQPAAGDTVRVRRPS</sequence>
<comment type="caution">
    <text evidence="4">The sequence shown here is derived from an EMBL/GenBank/DDBJ whole genome shotgun (WGS) entry which is preliminary data.</text>
</comment>
<dbReference type="InterPro" id="IPR036962">
    <property type="entry name" value="Glyco_hydro_3_N_sf"/>
</dbReference>
<dbReference type="InterPro" id="IPR036881">
    <property type="entry name" value="Glyco_hydro_3_C_sf"/>
</dbReference>
<dbReference type="SUPFAM" id="SSF56988">
    <property type="entry name" value="Anthrax protective antigen"/>
    <property type="match status" value="1"/>
</dbReference>
<dbReference type="InterPro" id="IPR002772">
    <property type="entry name" value="Glyco_hydro_3_C"/>
</dbReference>
<dbReference type="Gene3D" id="3.20.20.300">
    <property type="entry name" value="Glycoside hydrolase, family 3, N-terminal domain"/>
    <property type="match status" value="1"/>
</dbReference>
<reference evidence="4 5" key="1">
    <citation type="submission" date="2021-05" db="EMBL/GenBank/DDBJ databases">
        <title>Kineosporia and Streptomyces sp. nov. two new marine actinobacteria isolated from Coral.</title>
        <authorList>
            <person name="Buangrab K."/>
            <person name="Sutthacheep M."/>
            <person name="Yeemin T."/>
            <person name="Harunari E."/>
            <person name="Igarashi Y."/>
            <person name="Kanchanasin P."/>
            <person name="Tanasupawat S."/>
            <person name="Phongsopitanun W."/>
        </authorList>
    </citation>
    <scope>NUCLEOTIDE SEQUENCE [LARGE SCALE GENOMIC DNA]</scope>
    <source>
        <strain evidence="4 5">J2-2</strain>
    </source>
</reference>
<dbReference type="Gene3D" id="2.60.120.260">
    <property type="entry name" value="Galactose-binding domain-like"/>
    <property type="match status" value="1"/>
</dbReference>
<dbReference type="InterPro" id="IPR013783">
    <property type="entry name" value="Ig-like_fold"/>
</dbReference>
<evidence type="ECO:0000313" key="5">
    <source>
        <dbReference type="Proteomes" id="UP001197247"/>
    </source>
</evidence>
<dbReference type="InterPro" id="IPR026891">
    <property type="entry name" value="Fn3-like"/>
</dbReference>
<accession>A0ABS5TDE3</accession>
<dbReference type="InterPro" id="IPR001764">
    <property type="entry name" value="Glyco_hydro_3_N"/>
</dbReference>
<feature type="domain" description="Fibronectin type III-like" evidence="3">
    <location>
        <begin position="720"/>
        <end position="788"/>
    </location>
</feature>
<dbReference type="Pfam" id="PF01915">
    <property type="entry name" value="Glyco_hydro_3_C"/>
    <property type="match status" value="1"/>
</dbReference>
<dbReference type="Gene3D" id="3.40.50.1700">
    <property type="entry name" value="Glycoside hydrolase family 3 C-terminal domain"/>
    <property type="match status" value="1"/>
</dbReference>
<dbReference type="RefSeq" id="WP_214155400.1">
    <property type="nucleotide sequence ID" value="NZ_JAHBAY010000003.1"/>
</dbReference>
<protein>
    <submittedName>
        <fullName evidence="4">Glycoside hydrolase family 3 protein</fullName>
    </submittedName>
</protein>
<dbReference type="Gene3D" id="2.60.40.10">
    <property type="entry name" value="Immunoglobulins"/>
    <property type="match status" value="1"/>
</dbReference>
<dbReference type="Proteomes" id="UP001197247">
    <property type="component" value="Unassembled WGS sequence"/>
</dbReference>
<dbReference type="PANTHER" id="PTHR42715:SF10">
    <property type="entry name" value="BETA-GLUCOSIDASE"/>
    <property type="match status" value="1"/>
</dbReference>
<dbReference type="InterPro" id="IPR050288">
    <property type="entry name" value="Cellulose_deg_GH3"/>
</dbReference>
<evidence type="ECO:0000256" key="1">
    <source>
        <dbReference type="ARBA" id="ARBA00005336"/>
    </source>
</evidence>
<dbReference type="GO" id="GO:0016787">
    <property type="term" value="F:hydrolase activity"/>
    <property type="evidence" value="ECO:0007669"/>
    <property type="project" value="UniProtKB-KW"/>
</dbReference>
<evidence type="ECO:0000259" key="3">
    <source>
        <dbReference type="SMART" id="SM01217"/>
    </source>
</evidence>
<keyword evidence="2 4" id="KW-0378">Hydrolase</keyword>
<dbReference type="EMBL" id="JAHBAY010000003">
    <property type="protein sequence ID" value="MBT0769113.1"/>
    <property type="molecule type" value="Genomic_DNA"/>
</dbReference>
<evidence type="ECO:0000256" key="2">
    <source>
        <dbReference type="ARBA" id="ARBA00022801"/>
    </source>
</evidence>
<dbReference type="SUPFAM" id="SSF52279">
    <property type="entry name" value="Beta-D-glucan exohydrolase, C-terminal domain"/>
    <property type="match status" value="1"/>
</dbReference>
<dbReference type="Pfam" id="PF00933">
    <property type="entry name" value="Glyco_hydro_3"/>
    <property type="match status" value="1"/>
</dbReference>
<dbReference type="Pfam" id="PF14310">
    <property type="entry name" value="Fn3-like"/>
    <property type="match status" value="1"/>
</dbReference>
<comment type="similarity">
    <text evidence="1">Belongs to the glycosyl hydrolase 3 family.</text>
</comment>
<dbReference type="SUPFAM" id="SSF51445">
    <property type="entry name" value="(Trans)glycosidases"/>
    <property type="match status" value="1"/>
</dbReference>
<dbReference type="PANTHER" id="PTHR42715">
    <property type="entry name" value="BETA-GLUCOSIDASE"/>
    <property type="match status" value="1"/>
</dbReference>
<evidence type="ECO:0000313" key="4">
    <source>
        <dbReference type="EMBL" id="MBT0769113.1"/>
    </source>
</evidence>
<dbReference type="PRINTS" id="PR00133">
    <property type="entry name" value="GLHYDRLASE3"/>
</dbReference>
<organism evidence="4 5">
    <name type="scientific">Kineosporia corallincola</name>
    <dbReference type="NCBI Taxonomy" id="2835133"/>
    <lineage>
        <taxon>Bacteria</taxon>
        <taxon>Bacillati</taxon>
        <taxon>Actinomycetota</taxon>
        <taxon>Actinomycetes</taxon>
        <taxon>Kineosporiales</taxon>
        <taxon>Kineosporiaceae</taxon>
        <taxon>Kineosporia</taxon>
    </lineage>
</organism>